<dbReference type="OrthoDB" id="9992270at2759"/>
<protein>
    <submittedName>
        <fullName evidence="2">Uncharacterized protein</fullName>
    </submittedName>
</protein>
<keyword evidence="1" id="KW-1133">Transmembrane helix</keyword>
<dbReference type="KEGG" id="dpp:DICPUDRAFT_23930"/>
<dbReference type="RefSeq" id="XP_003285010.1">
    <property type="nucleotide sequence ID" value="XM_003284962.1"/>
</dbReference>
<keyword evidence="1" id="KW-0812">Transmembrane</keyword>
<reference evidence="3" key="1">
    <citation type="journal article" date="2011" name="Genome Biol.">
        <title>Comparative genomics of the social amoebae Dictyostelium discoideum and Dictyostelium purpureum.</title>
        <authorList>
            <consortium name="US DOE Joint Genome Institute (JGI-PGF)"/>
            <person name="Sucgang R."/>
            <person name="Kuo A."/>
            <person name="Tian X."/>
            <person name="Salerno W."/>
            <person name="Parikh A."/>
            <person name="Feasley C.L."/>
            <person name="Dalin E."/>
            <person name="Tu H."/>
            <person name="Huang E."/>
            <person name="Barry K."/>
            <person name="Lindquist E."/>
            <person name="Shapiro H."/>
            <person name="Bruce D."/>
            <person name="Schmutz J."/>
            <person name="Salamov A."/>
            <person name="Fey P."/>
            <person name="Gaudet P."/>
            <person name="Anjard C."/>
            <person name="Babu M.M."/>
            <person name="Basu S."/>
            <person name="Bushmanova Y."/>
            <person name="van der Wel H."/>
            <person name="Katoh-Kurasawa M."/>
            <person name="Dinh C."/>
            <person name="Coutinho P.M."/>
            <person name="Saito T."/>
            <person name="Elias M."/>
            <person name="Schaap P."/>
            <person name="Kay R.R."/>
            <person name="Henrissat B."/>
            <person name="Eichinger L."/>
            <person name="Rivero F."/>
            <person name="Putnam N.H."/>
            <person name="West C.M."/>
            <person name="Loomis W.F."/>
            <person name="Chisholm R.L."/>
            <person name="Shaulsky G."/>
            <person name="Strassmann J.E."/>
            <person name="Queller D.C."/>
            <person name="Kuspa A."/>
            <person name="Grigoriev I.V."/>
        </authorList>
    </citation>
    <scope>NUCLEOTIDE SEQUENCE [LARGE SCALE GENOMIC DNA]</scope>
    <source>
        <strain evidence="3">QSDP1</strain>
    </source>
</reference>
<keyword evidence="1" id="KW-0472">Membrane</keyword>
<dbReference type="GeneID" id="10502074"/>
<evidence type="ECO:0000256" key="1">
    <source>
        <dbReference type="SAM" id="Phobius"/>
    </source>
</evidence>
<dbReference type="EMBL" id="GL870976">
    <property type="protein sequence ID" value="EGC38452.1"/>
    <property type="molecule type" value="Genomic_DNA"/>
</dbReference>
<organism evidence="2 3">
    <name type="scientific">Dictyostelium purpureum</name>
    <name type="common">Slime mold</name>
    <dbReference type="NCBI Taxonomy" id="5786"/>
    <lineage>
        <taxon>Eukaryota</taxon>
        <taxon>Amoebozoa</taxon>
        <taxon>Evosea</taxon>
        <taxon>Eumycetozoa</taxon>
        <taxon>Dictyostelia</taxon>
        <taxon>Dictyosteliales</taxon>
        <taxon>Dictyosteliaceae</taxon>
        <taxon>Dictyostelium</taxon>
    </lineage>
</organism>
<accession>F0ZC83</accession>
<dbReference type="VEuPathDB" id="AmoebaDB:DICPUDRAFT_23930"/>
<feature type="non-terminal residue" evidence="2">
    <location>
        <position position="55"/>
    </location>
</feature>
<dbReference type="InParanoid" id="F0ZC83"/>
<gene>
    <name evidence="2" type="ORF">DICPUDRAFT_23930</name>
</gene>
<dbReference type="AlphaFoldDB" id="F0ZC83"/>
<proteinExistence type="predicted"/>
<feature type="transmembrane region" description="Helical" evidence="1">
    <location>
        <begin position="12"/>
        <end position="35"/>
    </location>
</feature>
<name>F0ZC83_DICPU</name>
<dbReference type="PROSITE" id="PS51257">
    <property type="entry name" value="PROKAR_LIPOPROTEIN"/>
    <property type="match status" value="1"/>
</dbReference>
<evidence type="ECO:0000313" key="2">
    <source>
        <dbReference type="EMBL" id="EGC38452.1"/>
    </source>
</evidence>
<dbReference type="PANTHER" id="PTHR40135:SF1">
    <property type="entry name" value="MITOCHONDRIAL PHOSPHATE CARRIER PROTEIN"/>
    <property type="match status" value="1"/>
</dbReference>
<sequence length="55" mass="6583">MVFSRFPKIQRNLPLINLFIACSALGFQVMVLYPWHLQIDESHHRLIKRFNDLSK</sequence>
<keyword evidence="3" id="KW-1185">Reference proteome</keyword>
<dbReference type="eggNOG" id="ENOG502SA1K">
    <property type="taxonomic scope" value="Eukaryota"/>
</dbReference>
<dbReference type="Proteomes" id="UP000001064">
    <property type="component" value="Unassembled WGS sequence"/>
</dbReference>
<dbReference type="PANTHER" id="PTHR40135">
    <property type="entry name" value="MITOCHONDRIAL PHOSPHATE CARRIER PROTEIN"/>
    <property type="match status" value="1"/>
</dbReference>
<evidence type="ECO:0000313" key="3">
    <source>
        <dbReference type="Proteomes" id="UP000001064"/>
    </source>
</evidence>